<organism evidence="2">
    <name type="scientific">Solibacter usitatus (strain Ellin6076)</name>
    <dbReference type="NCBI Taxonomy" id="234267"/>
    <lineage>
        <taxon>Bacteria</taxon>
        <taxon>Pseudomonadati</taxon>
        <taxon>Acidobacteriota</taxon>
        <taxon>Terriglobia</taxon>
        <taxon>Bryobacterales</taxon>
        <taxon>Solibacteraceae</taxon>
        <taxon>Candidatus Solibacter</taxon>
    </lineage>
</organism>
<reference evidence="2" key="1">
    <citation type="submission" date="2006-10" db="EMBL/GenBank/DDBJ databases">
        <title>Complete sequence of Solibacter usitatus Ellin6076.</title>
        <authorList>
            <consortium name="US DOE Joint Genome Institute"/>
            <person name="Copeland A."/>
            <person name="Lucas S."/>
            <person name="Lapidus A."/>
            <person name="Barry K."/>
            <person name="Detter J.C."/>
            <person name="Glavina del Rio T."/>
            <person name="Hammon N."/>
            <person name="Israni S."/>
            <person name="Dalin E."/>
            <person name="Tice H."/>
            <person name="Pitluck S."/>
            <person name="Thompson L.S."/>
            <person name="Brettin T."/>
            <person name="Bruce D."/>
            <person name="Han C."/>
            <person name="Tapia R."/>
            <person name="Gilna P."/>
            <person name="Schmutz J."/>
            <person name="Larimer F."/>
            <person name="Land M."/>
            <person name="Hauser L."/>
            <person name="Kyrpides N."/>
            <person name="Mikhailova N."/>
            <person name="Janssen P.H."/>
            <person name="Kuske C.R."/>
            <person name="Richardson P."/>
        </authorList>
    </citation>
    <scope>NUCLEOTIDE SEQUENCE</scope>
    <source>
        <strain evidence="2">Ellin6076</strain>
    </source>
</reference>
<dbReference type="CDD" id="cd06915">
    <property type="entry name" value="NTP_transferase_WcbM_like"/>
    <property type="match status" value="1"/>
</dbReference>
<dbReference type="HOGENOM" id="CLU_029499_2_0_0"/>
<keyword evidence="2" id="KW-0808">Transferase</keyword>
<dbReference type="Gene3D" id="3.90.550.10">
    <property type="entry name" value="Spore Coat Polysaccharide Biosynthesis Protein SpsA, Chain A"/>
    <property type="match status" value="1"/>
</dbReference>
<feature type="domain" description="Nucleotidyl transferase" evidence="1">
    <location>
        <begin position="6"/>
        <end position="133"/>
    </location>
</feature>
<dbReference type="PANTHER" id="PTHR22572">
    <property type="entry name" value="SUGAR-1-PHOSPHATE GUANYL TRANSFERASE"/>
    <property type="match status" value="1"/>
</dbReference>
<dbReference type="AlphaFoldDB" id="Q02BY7"/>
<dbReference type="eggNOG" id="COG1208">
    <property type="taxonomic scope" value="Bacteria"/>
</dbReference>
<evidence type="ECO:0000259" key="1">
    <source>
        <dbReference type="Pfam" id="PF00483"/>
    </source>
</evidence>
<dbReference type="InterPro" id="IPR050486">
    <property type="entry name" value="Mannose-1P_guanyltransferase"/>
</dbReference>
<dbReference type="STRING" id="234267.Acid_0419"/>
<protein>
    <submittedName>
        <fullName evidence="2">Nucleotidyl transferase</fullName>
    </submittedName>
</protein>
<dbReference type="SUPFAM" id="SSF53448">
    <property type="entry name" value="Nucleotide-diphospho-sugar transferases"/>
    <property type="match status" value="1"/>
</dbReference>
<dbReference type="InterPro" id="IPR029044">
    <property type="entry name" value="Nucleotide-diphossugar_trans"/>
</dbReference>
<name>Q02BY7_SOLUE</name>
<dbReference type="InterPro" id="IPR005835">
    <property type="entry name" value="NTP_transferase_dom"/>
</dbReference>
<dbReference type="InParanoid" id="Q02BY7"/>
<sequence length="230" mass="25265">MLPIAILAGGLATRLRPITETVPKALIEIAGEPFLAHQLRLLKRHGFERVVLCVAYLSDQIRDFAGDGSRFGLEIDYSPDGPQLLGTAGALRRALPLLGDAFAVIYGDSYLPCDYAAALAAFSESGKLGLMTIYRNRGLWDSSNVEFTGGRIVAYDKANRTSSMHHIDYGLGAFHRTAFDAVPPDRPYDLAAVYQDLLRRGELAAWESPDRFYEIGSLEGIRDLTEFLAP</sequence>
<dbReference type="Pfam" id="PF00483">
    <property type="entry name" value="NTP_transferase"/>
    <property type="match status" value="1"/>
</dbReference>
<dbReference type="GO" id="GO:0016740">
    <property type="term" value="F:transferase activity"/>
    <property type="evidence" value="ECO:0007669"/>
    <property type="project" value="UniProtKB-KW"/>
</dbReference>
<proteinExistence type="predicted"/>
<dbReference type="EMBL" id="CP000473">
    <property type="protein sequence ID" value="ABJ81429.1"/>
    <property type="molecule type" value="Genomic_DNA"/>
</dbReference>
<gene>
    <name evidence="2" type="ordered locus">Acid_0419</name>
</gene>
<dbReference type="OrthoDB" id="9801899at2"/>
<dbReference type="KEGG" id="sus:Acid_0419"/>
<accession>Q02BY7</accession>
<evidence type="ECO:0000313" key="2">
    <source>
        <dbReference type="EMBL" id="ABJ81429.1"/>
    </source>
</evidence>